<dbReference type="Proteomes" id="UP000442334">
    <property type="component" value="Unassembled WGS sequence"/>
</dbReference>
<protein>
    <submittedName>
        <fullName evidence="1">Uncharacterized protein</fullName>
    </submittedName>
</protein>
<comment type="caution">
    <text evidence="1">The sequence shown here is derived from an EMBL/GenBank/DDBJ whole genome shotgun (WGS) entry which is preliminary data.</text>
</comment>
<accession>A0A7J5GSN0</accession>
<name>A0A7J5GSN0_BACUN</name>
<dbReference type="EMBL" id="WCUA01000064">
    <property type="protein sequence ID" value="KAB4180503.1"/>
    <property type="molecule type" value="Genomic_DNA"/>
</dbReference>
<organism evidence="1 2">
    <name type="scientific">Bacteroides uniformis</name>
    <dbReference type="NCBI Taxonomy" id="820"/>
    <lineage>
        <taxon>Bacteria</taxon>
        <taxon>Pseudomonadati</taxon>
        <taxon>Bacteroidota</taxon>
        <taxon>Bacteroidia</taxon>
        <taxon>Bacteroidales</taxon>
        <taxon>Bacteroidaceae</taxon>
        <taxon>Bacteroides</taxon>
    </lineage>
</organism>
<reference evidence="1 2" key="1">
    <citation type="journal article" date="2019" name="Nat. Med.">
        <title>A library of human gut bacterial isolates paired with longitudinal multiomics data enables mechanistic microbiome research.</title>
        <authorList>
            <person name="Poyet M."/>
            <person name="Groussin M."/>
            <person name="Gibbons S.M."/>
            <person name="Avila-Pacheco J."/>
            <person name="Jiang X."/>
            <person name="Kearney S.M."/>
            <person name="Perrotta A.R."/>
            <person name="Berdy B."/>
            <person name="Zhao S."/>
            <person name="Lieberman T.D."/>
            <person name="Swanson P.K."/>
            <person name="Smith M."/>
            <person name="Roesemann S."/>
            <person name="Alexander J.E."/>
            <person name="Rich S.A."/>
            <person name="Livny J."/>
            <person name="Vlamakis H."/>
            <person name="Clish C."/>
            <person name="Bullock K."/>
            <person name="Deik A."/>
            <person name="Scott J."/>
            <person name="Pierce K.A."/>
            <person name="Xavier R.J."/>
            <person name="Alm E.J."/>
        </authorList>
    </citation>
    <scope>NUCLEOTIDE SEQUENCE [LARGE SCALE GENOMIC DNA]</scope>
    <source>
        <strain evidence="1 2">BIOML-A21</strain>
    </source>
</reference>
<dbReference type="AlphaFoldDB" id="A0A7J5GSN0"/>
<proteinExistence type="predicted"/>
<feature type="non-terminal residue" evidence="1">
    <location>
        <position position="61"/>
    </location>
</feature>
<evidence type="ECO:0000313" key="1">
    <source>
        <dbReference type="EMBL" id="KAB4180503.1"/>
    </source>
</evidence>
<gene>
    <name evidence="1" type="ORF">GAQ34_21840</name>
</gene>
<sequence length="61" mass="6970">MLTFDDYKAKISIIQILEDLGYKQDISKGKVSPVFKLTDGAGNKLDEIIIKNPHSVQEHYY</sequence>
<evidence type="ECO:0000313" key="2">
    <source>
        <dbReference type="Proteomes" id="UP000442334"/>
    </source>
</evidence>